<feature type="transmembrane region" description="Helical" evidence="8">
    <location>
        <begin position="605"/>
        <end position="622"/>
    </location>
</feature>
<name>A0A1Y1V0J6_9FUNG</name>
<evidence type="ECO:0000256" key="2">
    <source>
        <dbReference type="ARBA" id="ARBA00004442"/>
    </source>
</evidence>
<dbReference type="NCBIfam" id="TIGR01376">
    <property type="entry name" value="POMP_repeat"/>
    <property type="match status" value="1"/>
</dbReference>
<keyword evidence="4" id="KW-0964">Secreted</keyword>
<organism evidence="10 11">
    <name type="scientific">Piromyces finnis</name>
    <dbReference type="NCBI Taxonomy" id="1754191"/>
    <lineage>
        <taxon>Eukaryota</taxon>
        <taxon>Fungi</taxon>
        <taxon>Fungi incertae sedis</taxon>
        <taxon>Chytridiomycota</taxon>
        <taxon>Chytridiomycota incertae sedis</taxon>
        <taxon>Neocallimastigomycetes</taxon>
        <taxon>Neocallimastigales</taxon>
        <taxon>Neocallimastigaceae</taxon>
        <taxon>Piromyces</taxon>
    </lineage>
</organism>
<evidence type="ECO:0000256" key="4">
    <source>
        <dbReference type="ARBA" id="ARBA00022525"/>
    </source>
</evidence>
<gene>
    <name evidence="10" type="ORF">BCR36DRAFT_399767</name>
</gene>
<comment type="caution">
    <text evidence="10">The sequence shown here is derived from an EMBL/GenBank/DDBJ whole genome shotgun (WGS) entry which is preliminary data.</text>
</comment>
<dbReference type="Proteomes" id="UP000193719">
    <property type="component" value="Unassembled WGS sequence"/>
</dbReference>
<evidence type="ECO:0000259" key="9">
    <source>
        <dbReference type="PROSITE" id="PS00022"/>
    </source>
</evidence>
<dbReference type="PROSITE" id="PS00022">
    <property type="entry name" value="EGF_1"/>
    <property type="match status" value="1"/>
</dbReference>
<dbReference type="OrthoDB" id="10555138at2759"/>
<evidence type="ECO:0000256" key="1">
    <source>
        <dbReference type="ARBA" id="ARBA00004196"/>
    </source>
</evidence>
<feature type="transmembrane region" description="Helical" evidence="8">
    <location>
        <begin position="806"/>
        <end position="828"/>
    </location>
</feature>
<dbReference type="EMBL" id="MCFH01000049">
    <property type="protein sequence ID" value="ORX43920.1"/>
    <property type="molecule type" value="Genomic_DNA"/>
</dbReference>
<evidence type="ECO:0000256" key="8">
    <source>
        <dbReference type="SAM" id="Phobius"/>
    </source>
</evidence>
<keyword evidence="6 8" id="KW-0472">Membrane</keyword>
<protein>
    <recommendedName>
        <fullName evidence="9">EGF-like domain-containing protein</fullName>
    </recommendedName>
</protein>
<keyword evidence="11" id="KW-1185">Reference proteome</keyword>
<keyword evidence="8" id="KW-1133">Transmembrane helix</keyword>
<dbReference type="PANTHER" id="PTHR11319:SF35">
    <property type="entry name" value="OUTER MEMBRANE PROTEIN PMPC-RELATED"/>
    <property type="match status" value="1"/>
</dbReference>
<dbReference type="PANTHER" id="PTHR11319">
    <property type="entry name" value="G PROTEIN-COUPLED RECEPTOR-RELATED"/>
    <property type="match status" value="1"/>
</dbReference>
<dbReference type="InterPro" id="IPR003368">
    <property type="entry name" value="POMP_repeat"/>
</dbReference>
<sequence length="946" mass="108066">MNNSTIDSTFYAQSGYDYVNIKNTVFEDINIKSTFPLIEGINLKLEYILNKTSNIFHGNYCGYTISNTTFKNITLKNSIPAISDSAFSYFIITNTEFRDLSLLGSLFYEDSSYKLTNIKLSNINTNSNALLNFIYKDVFINNLESENISCYGDDGDSSFLSFDSGEEKRKLTINNLNAKNMKLNGSLIKIKGQSSEVIIENSVITNITSYGSLINYSSIKNKVILSNLEFTNNINNNKLDCGGIKLSHDINLKISDSIFNDNYSKSDGGVLCISNITNIELDLTSNTFIKNSAINGGAIYIGERYLNNKDAMNSVTIKGNQFLKNSAENFGGAIYSDYDLLHFLDISESEVTLNKAGIMGGGMFISNISQNETNSIKNMAFTNNTVNSYINDYSSKPSYIKLNSTITNKNITSGKHLPLTFVLYDEFDNIIEDITKYYSSITLRVVLEEENSTMDDYARNIKLDYNLIGNIGSFSKGICELNKFVIYATPNNYKLKVIIDNYNEDIQLKFDDIEIVVNDCWDNQIKMYDSKDILYCVDPICRDDCPVPNAAVCIAGYNEKINNIESNICQCLPGLKGDHCNIKIFVDYSNLFSTYSDYLGCSLNFILRHTGIVLFLLIFYIINTINYELGNPYIIENNKGYLYTSSSLDDISIFNTEEATKSKNRENKKHKNIDKDSEYYLPMNIKGYLKKVKGKGSNEAISIKNEKEIKKIKRINSLFFEMIFVYTSLIVFICIITTLIYKTTYNVNMKDNLNIVQGSNGHWFYKCELENYDLFINLAEIIIMGVILIEGSKLNYYENIFKCTRYVTASIIICILLGPLINVISYSLLQNQRYLRVFFDTLTNIICYFLVFIIFSWDKIYYVFKKEANDPSKYFILKVHIPCRKHNSTCCGCGLSIQRQEFLQLIRKSIDFYRIYSSFFEIIDRKLIFVNVGSKISLLDQKVENF</sequence>
<accession>A0A1Y1V0J6</accession>
<keyword evidence="5" id="KW-0732">Signal</keyword>
<dbReference type="InterPro" id="IPR011050">
    <property type="entry name" value="Pectin_lyase_fold/virulence"/>
</dbReference>
<dbReference type="AlphaFoldDB" id="A0A1Y1V0J6"/>
<feature type="transmembrane region" description="Helical" evidence="8">
    <location>
        <begin position="834"/>
        <end position="857"/>
    </location>
</feature>
<feature type="transmembrane region" description="Helical" evidence="8">
    <location>
        <begin position="774"/>
        <end position="794"/>
    </location>
</feature>
<keyword evidence="8" id="KW-0812">Transmembrane</keyword>
<keyword evidence="7" id="KW-0998">Cell outer membrane</keyword>
<dbReference type="GO" id="GO:0005576">
    <property type="term" value="C:extracellular region"/>
    <property type="evidence" value="ECO:0007669"/>
    <property type="project" value="UniProtKB-SubCell"/>
</dbReference>
<evidence type="ECO:0000313" key="10">
    <source>
        <dbReference type="EMBL" id="ORX43920.1"/>
    </source>
</evidence>
<feature type="transmembrane region" description="Helical" evidence="8">
    <location>
        <begin position="718"/>
        <end position="741"/>
    </location>
</feature>
<feature type="domain" description="EGF-like" evidence="9">
    <location>
        <begin position="569"/>
        <end position="580"/>
    </location>
</feature>
<proteinExistence type="predicted"/>
<evidence type="ECO:0000256" key="3">
    <source>
        <dbReference type="ARBA" id="ARBA00004613"/>
    </source>
</evidence>
<evidence type="ECO:0000256" key="7">
    <source>
        <dbReference type="ARBA" id="ARBA00023237"/>
    </source>
</evidence>
<evidence type="ECO:0000256" key="5">
    <source>
        <dbReference type="ARBA" id="ARBA00022729"/>
    </source>
</evidence>
<evidence type="ECO:0000256" key="6">
    <source>
        <dbReference type="ARBA" id="ARBA00023136"/>
    </source>
</evidence>
<dbReference type="SUPFAM" id="SSF51126">
    <property type="entry name" value="Pectin lyase-like"/>
    <property type="match status" value="1"/>
</dbReference>
<reference evidence="10 11" key="1">
    <citation type="submission" date="2016-08" db="EMBL/GenBank/DDBJ databases">
        <title>Genomes of anaerobic fungi encode conserved fungal cellulosomes for biomass hydrolysis.</title>
        <authorList>
            <consortium name="DOE Joint Genome Institute"/>
            <person name="Haitjema C.H."/>
            <person name="Gilmore S.P."/>
            <person name="Henske J.K."/>
            <person name="Solomon K.V."/>
            <person name="De Groot R."/>
            <person name="Kuo A."/>
            <person name="Mondo S.J."/>
            <person name="Salamov A.A."/>
            <person name="Labutti K."/>
            <person name="Zhao Z."/>
            <person name="Chiniquy J."/>
            <person name="Barry K."/>
            <person name="Brewer H.M."/>
            <person name="Purvine S.O."/>
            <person name="Wright A.T."/>
            <person name="Boxma B."/>
            <person name="Van Alen T."/>
            <person name="Hackstein J.H."/>
            <person name="Baker S.E."/>
            <person name="Grigoriev I.V."/>
            <person name="O'Malley M.A."/>
        </authorList>
    </citation>
    <scope>NUCLEOTIDE SEQUENCE [LARGE SCALE GENOMIC DNA]</scope>
    <source>
        <strain evidence="11">finn</strain>
    </source>
</reference>
<evidence type="ECO:0000313" key="11">
    <source>
        <dbReference type="Proteomes" id="UP000193719"/>
    </source>
</evidence>
<reference evidence="10 11" key="2">
    <citation type="submission" date="2016-08" db="EMBL/GenBank/DDBJ databases">
        <title>Pervasive Adenine N6-methylation of Active Genes in Fungi.</title>
        <authorList>
            <consortium name="DOE Joint Genome Institute"/>
            <person name="Mondo S.J."/>
            <person name="Dannebaum R.O."/>
            <person name="Kuo R.C."/>
            <person name="Labutti K."/>
            <person name="Haridas S."/>
            <person name="Kuo A."/>
            <person name="Salamov A."/>
            <person name="Ahrendt S.R."/>
            <person name="Lipzen A."/>
            <person name="Sullivan W."/>
            <person name="Andreopoulos W.B."/>
            <person name="Clum A."/>
            <person name="Lindquist E."/>
            <person name="Daum C."/>
            <person name="Ramamoorthy G.K."/>
            <person name="Gryganskyi A."/>
            <person name="Culley D."/>
            <person name="Magnuson J.K."/>
            <person name="James T.Y."/>
            <person name="O'Malley M.A."/>
            <person name="Stajich J.E."/>
            <person name="Spatafora J.W."/>
            <person name="Visel A."/>
            <person name="Grigoriev I.V."/>
        </authorList>
    </citation>
    <scope>NUCLEOTIDE SEQUENCE [LARGE SCALE GENOMIC DNA]</scope>
    <source>
        <strain evidence="11">finn</strain>
    </source>
</reference>
<dbReference type="InterPro" id="IPR000742">
    <property type="entry name" value="EGF"/>
</dbReference>
<comment type="subcellular location">
    <subcellularLocation>
        <location evidence="1">Cell envelope</location>
    </subcellularLocation>
    <subcellularLocation>
        <location evidence="2">Cell outer membrane</location>
    </subcellularLocation>
    <subcellularLocation>
        <location evidence="3">Secreted</location>
    </subcellularLocation>
</comment>